<gene>
    <name evidence="8" type="ORF">D9758_011089</name>
</gene>
<dbReference type="Proteomes" id="UP000559256">
    <property type="component" value="Unassembled WGS sequence"/>
</dbReference>
<name>A0A8H5FSK7_9AGAR</name>
<dbReference type="Gene3D" id="1.10.630.10">
    <property type="entry name" value="Cytochrome P450"/>
    <property type="match status" value="1"/>
</dbReference>
<keyword evidence="6 7" id="KW-0349">Heme</keyword>
<keyword evidence="9" id="KW-1185">Reference proteome</keyword>
<evidence type="ECO:0000256" key="4">
    <source>
        <dbReference type="ARBA" id="ARBA00023002"/>
    </source>
</evidence>
<dbReference type="GO" id="GO:0004497">
    <property type="term" value="F:monooxygenase activity"/>
    <property type="evidence" value="ECO:0007669"/>
    <property type="project" value="UniProtKB-KW"/>
</dbReference>
<dbReference type="InterPro" id="IPR017972">
    <property type="entry name" value="Cyt_P450_CS"/>
</dbReference>
<comment type="caution">
    <text evidence="8">The sequence shown here is derived from an EMBL/GenBank/DDBJ whole genome shotgun (WGS) entry which is preliminary data.</text>
</comment>
<evidence type="ECO:0000313" key="9">
    <source>
        <dbReference type="Proteomes" id="UP000559256"/>
    </source>
</evidence>
<dbReference type="EMBL" id="JAACJM010000096">
    <property type="protein sequence ID" value="KAF5347217.1"/>
    <property type="molecule type" value="Genomic_DNA"/>
</dbReference>
<dbReference type="GO" id="GO:0020037">
    <property type="term" value="F:heme binding"/>
    <property type="evidence" value="ECO:0007669"/>
    <property type="project" value="InterPro"/>
</dbReference>
<comment type="cofactor">
    <cofactor evidence="1 6">
        <name>heme</name>
        <dbReference type="ChEBI" id="CHEBI:30413"/>
    </cofactor>
</comment>
<comment type="similarity">
    <text evidence="2 7">Belongs to the cytochrome P450 family.</text>
</comment>
<evidence type="ECO:0000256" key="5">
    <source>
        <dbReference type="ARBA" id="ARBA00023004"/>
    </source>
</evidence>
<protein>
    <recommendedName>
        <fullName evidence="10">Cytochrome P450</fullName>
    </recommendedName>
</protein>
<dbReference type="InterPro" id="IPR036396">
    <property type="entry name" value="Cyt_P450_sf"/>
</dbReference>
<sequence length="461" mass="52465">MALFPDADSSLLVIGFVLILCLKFAHAYYERSKLKHIPTLGADGVFTSYLTAFRWITKATDIIEEGYRLYPGGIYKIPTIDGWQVVVNGRDMVDDIRKATDRDLSNLDATDDILQVKYTMHPHLSDNPYHIDVVRTPLTRNIGICYGDMLDEVQTVISEKIPPSEDWVEIHAHDVVLQIVVRAVNRFFVGLPLCREPEWCELNIKFTMNVVINSLIINLFPKFMQPVVGRIFTARKSSLKTALKYLKPIIEERLMMQERYGKDWTDKPNDYIQWCMDAEQNAPLSQRTSIEDLTVRVLAVNFAAVHTTSAFTYALFNLAAHPEIVDPLRKEVEHVLEREGWSKVGMVQMKLLDSFLKESERMNGVGATGLPRKVLKDFTFSNGTTVPAGSSIVAAVWAIQRDDKLYPNGNEFNPYRFFDKRSQEGEAIKHQLVTPTLEWVLFGQGKHACPGRFFASAELKT</sequence>
<dbReference type="CDD" id="cd11041">
    <property type="entry name" value="CYP503A1-like"/>
    <property type="match status" value="1"/>
</dbReference>
<keyword evidence="5 6" id="KW-0408">Iron</keyword>
<dbReference type="InterPro" id="IPR002401">
    <property type="entry name" value="Cyt_P450_E_grp-I"/>
</dbReference>
<organism evidence="8 9">
    <name type="scientific">Tetrapyrgos nigripes</name>
    <dbReference type="NCBI Taxonomy" id="182062"/>
    <lineage>
        <taxon>Eukaryota</taxon>
        <taxon>Fungi</taxon>
        <taxon>Dikarya</taxon>
        <taxon>Basidiomycota</taxon>
        <taxon>Agaricomycotina</taxon>
        <taxon>Agaricomycetes</taxon>
        <taxon>Agaricomycetidae</taxon>
        <taxon>Agaricales</taxon>
        <taxon>Marasmiineae</taxon>
        <taxon>Marasmiaceae</taxon>
        <taxon>Tetrapyrgos</taxon>
    </lineage>
</organism>
<dbReference type="SUPFAM" id="SSF48264">
    <property type="entry name" value="Cytochrome P450"/>
    <property type="match status" value="1"/>
</dbReference>
<evidence type="ECO:0000256" key="2">
    <source>
        <dbReference type="ARBA" id="ARBA00010617"/>
    </source>
</evidence>
<keyword evidence="3 6" id="KW-0479">Metal-binding</keyword>
<evidence type="ECO:0000256" key="7">
    <source>
        <dbReference type="RuleBase" id="RU000461"/>
    </source>
</evidence>
<dbReference type="PANTHER" id="PTHR46206">
    <property type="entry name" value="CYTOCHROME P450"/>
    <property type="match status" value="1"/>
</dbReference>
<evidence type="ECO:0008006" key="10">
    <source>
        <dbReference type="Google" id="ProtNLM"/>
    </source>
</evidence>
<keyword evidence="7" id="KW-0503">Monooxygenase</keyword>
<proteinExistence type="inferred from homology"/>
<evidence type="ECO:0000313" key="8">
    <source>
        <dbReference type="EMBL" id="KAF5347217.1"/>
    </source>
</evidence>
<dbReference type="GO" id="GO:0016705">
    <property type="term" value="F:oxidoreductase activity, acting on paired donors, with incorporation or reduction of molecular oxygen"/>
    <property type="evidence" value="ECO:0007669"/>
    <property type="project" value="InterPro"/>
</dbReference>
<evidence type="ECO:0000256" key="6">
    <source>
        <dbReference type="PIRSR" id="PIRSR602401-1"/>
    </source>
</evidence>
<dbReference type="InterPro" id="IPR001128">
    <property type="entry name" value="Cyt_P450"/>
</dbReference>
<keyword evidence="4 7" id="KW-0560">Oxidoreductase</keyword>
<evidence type="ECO:0000256" key="1">
    <source>
        <dbReference type="ARBA" id="ARBA00001971"/>
    </source>
</evidence>
<dbReference type="OrthoDB" id="1844152at2759"/>
<evidence type="ECO:0000256" key="3">
    <source>
        <dbReference type="ARBA" id="ARBA00022723"/>
    </source>
</evidence>
<dbReference type="PRINTS" id="PR00463">
    <property type="entry name" value="EP450I"/>
</dbReference>
<dbReference type="GO" id="GO:0005506">
    <property type="term" value="F:iron ion binding"/>
    <property type="evidence" value="ECO:0007669"/>
    <property type="project" value="InterPro"/>
</dbReference>
<dbReference type="AlphaFoldDB" id="A0A8H5FSK7"/>
<reference evidence="8 9" key="1">
    <citation type="journal article" date="2020" name="ISME J.">
        <title>Uncovering the hidden diversity of litter-decomposition mechanisms in mushroom-forming fungi.</title>
        <authorList>
            <person name="Floudas D."/>
            <person name="Bentzer J."/>
            <person name="Ahren D."/>
            <person name="Johansson T."/>
            <person name="Persson P."/>
            <person name="Tunlid A."/>
        </authorList>
    </citation>
    <scope>NUCLEOTIDE SEQUENCE [LARGE SCALE GENOMIC DNA]</scope>
    <source>
        <strain evidence="8 9">CBS 291.85</strain>
    </source>
</reference>
<feature type="binding site" description="axial binding residue" evidence="6">
    <location>
        <position position="449"/>
    </location>
    <ligand>
        <name>heme</name>
        <dbReference type="ChEBI" id="CHEBI:30413"/>
    </ligand>
    <ligandPart>
        <name>Fe</name>
        <dbReference type="ChEBI" id="CHEBI:18248"/>
    </ligandPart>
</feature>
<dbReference type="Pfam" id="PF00067">
    <property type="entry name" value="p450"/>
    <property type="match status" value="1"/>
</dbReference>
<accession>A0A8H5FSK7</accession>
<dbReference type="PROSITE" id="PS00086">
    <property type="entry name" value="CYTOCHROME_P450"/>
    <property type="match status" value="1"/>
</dbReference>